<evidence type="ECO:0000313" key="1">
    <source>
        <dbReference type="EMBL" id="GAA4009276.1"/>
    </source>
</evidence>
<keyword evidence="2" id="KW-1185">Reference proteome</keyword>
<dbReference type="EMBL" id="BAAAZX010000017">
    <property type="protein sequence ID" value="GAA4009276.1"/>
    <property type="molecule type" value="Genomic_DNA"/>
</dbReference>
<name>A0ABP7SB06_9ACTN</name>
<comment type="caution">
    <text evidence="1">The sequence shown here is derived from an EMBL/GenBank/DDBJ whole genome shotgun (WGS) entry which is preliminary data.</text>
</comment>
<reference evidence="2" key="1">
    <citation type="journal article" date="2019" name="Int. J. Syst. Evol. Microbiol.">
        <title>The Global Catalogue of Microorganisms (GCM) 10K type strain sequencing project: providing services to taxonomists for standard genome sequencing and annotation.</title>
        <authorList>
            <consortium name="The Broad Institute Genomics Platform"/>
            <consortium name="The Broad Institute Genome Sequencing Center for Infectious Disease"/>
            <person name="Wu L."/>
            <person name="Ma J."/>
        </authorList>
    </citation>
    <scope>NUCLEOTIDE SEQUENCE [LARGE SCALE GENOMIC DNA]</scope>
    <source>
        <strain evidence="2">JCM 16924</strain>
    </source>
</reference>
<dbReference type="SUPFAM" id="SSF47203">
    <property type="entry name" value="Acyl-CoA dehydrogenase C-terminal domain-like"/>
    <property type="match status" value="1"/>
</dbReference>
<dbReference type="Gene3D" id="1.20.140.10">
    <property type="entry name" value="Butyryl-CoA Dehydrogenase, subunit A, domain 3"/>
    <property type="match status" value="1"/>
</dbReference>
<dbReference type="InterPro" id="IPR036250">
    <property type="entry name" value="AcylCo_DH-like_C"/>
</dbReference>
<accession>A0ABP7SB06</accession>
<protein>
    <submittedName>
        <fullName evidence="1">Uncharacterized protein</fullName>
    </submittedName>
</protein>
<organism evidence="1 2">
    <name type="scientific">Streptomyces plumbiresistens</name>
    <dbReference type="NCBI Taxonomy" id="511811"/>
    <lineage>
        <taxon>Bacteria</taxon>
        <taxon>Bacillati</taxon>
        <taxon>Actinomycetota</taxon>
        <taxon>Actinomycetes</taxon>
        <taxon>Kitasatosporales</taxon>
        <taxon>Streptomycetaceae</taxon>
        <taxon>Streptomyces</taxon>
    </lineage>
</organism>
<gene>
    <name evidence="1" type="ORF">GCM10022232_57580</name>
</gene>
<evidence type="ECO:0000313" key="2">
    <source>
        <dbReference type="Proteomes" id="UP001500456"/>
    </source>
</evidence>
<dbReference type="Proteomes" id="UP001500456">
    <property type="component" value="Unassembled WGS sequence"/>
</dbReference>
<proteinExistence type="predicted"/>
<sequence>MSRRPPGPGEPPERIGEEDKGCRHLLDGLDPERILLAQEAVGPGRAALDAARLMARNAAWRRTWPSSCAPTRVSRRECPVQPGPNAVSPCGC</sequence>